<accession>A0A7S3ZZ27</accession>
<organism evidence="2">
    <name type="scientific">Pelagomonas calceolata</name>
    <dbReference type="NCBI Taxonomy" id="35677"/>
    <lineage>
        <taxon>Eukaryota</taxon>
        <taxon>Sar</taxon>
        <taxon>Stramenopiles</taxon>
        <taxon>Ochrophyta</taxon>
        <taxon>Pelagophyceae</taxon>
        <taxon>Pelagomonadales</taxon>
        <taxon>Pelagomonadaceae</taxon>
        <taxon>Pelagomonas</taxon>
    </lineage>
</organism>
<dbReference type="OrthoDB" id="10555108at2759"/>
<dbReference type="Gene3D" id="3.40.50.300">
    <property type="entry name" value="P-loop containing nucleotide triphosphate hydrolases"/>
    <property type="match status" value="1"/>
</dbReference>
<proteinExistence type="predicted"/>
<feature type="chain" id="PRO_5036212246" description="Sulfotransferase" evidence="1">
    <location>
        <begin position="24"/>
        <end position="476"/>
    </location>
</feature>
<dbReference type="InterPro" id="IPR027417">
    <property type="entry name" value="P-loop_NTPase"/>
</dbReference>
<keyword evidence="1" id="KW-0732">Signal</keyword>
<feature type="signal peptide" evidence="1">
    <location>
        <begin position="1"/>
        <end position="23"/>
    </location>
</feature>
<keyword evidence="4" id="KW-1185">Reference proteome</keyword>
<sequence>MRRRRAAALWAVAVTSLLGAGQPQEGAPPQCLPGDAKTCSPGLDLEDAHVAVRTAAAALWSRDEVEGRRRIDSSREALPNFYLDYVNETVRIAPPRPVAPCLGVQVVLGFCRGGAATVGAFQRDVLAPALQRSVPAAACSLNDAPPVQSKGGPSIAGSSILKSNALDAFKRGTLSKDRTVYVAMGEPNTRRELALAAAEHVTLLTQAELAWGIHAEPELQNRPTSYFLLLRDPISRLLSDFVAWRDEPPTSLRARHPLAIKAKKGIREFAEATANYHLRFLGNDTRCAPRRSACASLTSFDQSLKRANAPRSPLSSAVATQPCHLDYGAEDARVFSCALATPENILREHLAYVKRNVHSLYFAVGLHERLAESMVLWRAAARHHDAQNWPAPACVPRLAPQAPARLRLEPGDVDVIRELNALDLELYDTIRAAFQMQLLSAKRHAGPGVAELLAAARNGSLPSCSPEPEPSGPPVT</sequence>
<dbReference type="AlphaFoldDB" id="A0A7S3ZZ27"/>
<protein>
    <recommendedName>
        <fullName evidence="5">Sulfotransferase</fullName>
    </recommendedName>
</protein>
<gene>
    <name evidence="2" type="ORF">PCAL00307_LOCUS14168</name>
    <name evidence="3" type="ORF">PECAL_3P15430</name>
</gene>
<dbReference type="EMBL" id="CAKKNE010000003">
    <property type="protein sequence ID" value="CAH0371594.1"/>
    <property type="molecule type" value="Genomic_DNA"/>
</dbReference>
<evidence type="ECO:0000313" key="2">
    <source>
        <dbReference type="EMBL" id="CAE0698732.1"/>
    </source>
</evidence>
<reference evidence="3" key="2">
    <citation type="submission" date="2021-11" db="EMBL/GenBank/DDBJ databases">
        <authorList>
            <consortium name="Genoscope - CEA"/>
            <person name="William W."/>
        </authorList>
    </citation>
    <scope>NUCLEOTIDE SEQUENCE</scope>
</reference>
<name>A0A7S3ZZ27_9STRA</name>
<reference evidence="2" key="1">
    <citation type="submission" date="2021-01" db="EMBL/GenBank/DDBJ databases">
        <authorList>
            <person name="Corre E."/>
            <person name="Pelletier E."/>
            <person name="Niang G."/>
            <person name="Scheremetjew M."/>
            <person name="Finn R."/>
            <person name="Kale V."/>
            <person name="Holt S."/>
            <person name="Cochrane G."/>
            <person name="Meng A."/>
            <person name="Brown T."/>
            <person name="Cohen L."/>
        </authorList>
    </citation>
    <scope>NUCLEOTIDE SEQUENCE</scope>
    <source>
        <strain evidence="2">CCMP1756</strain>
    </source>
</reference>
<dbReference type="Proteomes" id="UP000789595">
    <property type="component" value="Unassembled WGS sequence"/>
</dbReference>
<evidence type="ECO:0008006" key="5">
    <source>
        <dbReference type="Google" id="ProtNLM"/>
    </source>
</evidence>
<dbReference type="EMBL" id="HBIW01016417">
    <property type="protein sequence ID" value="CAE0698732.1"/>
    <property type="molecule type" value="Transcribed_RNA"/>
</dbReference>
<evidence type="ECO:0000313" key="3">
    <source>
        <dbReference type="EMBL" id="CAH0371594.1"/>
    </source>
</evidence>
<evidence type="ECO:0000313" key="4">
    <source>
        <dbReference type="Proteomes" id="UP000789595"/>
    </source>
</evidence>
<evidence type="ECO:0000256" key="1">
    <source>
        <dbReference type="SAM" id="SignalP"/>
    </source>
</evidence>